<dbReference type="GO" id="GO:0007165">
    <property type="term" value="P:signal transduction"/>
    <property type="evidence" value="ECO:0007669"/>
    <property type="project" value="TreeGrafter"/>
</dbReference>
<sequence length="274" mass="29426">MSPALSDHPAFLTRLEAAAREAGEIAMRYFRPGALTAAAISYKGGGSPVTEADFAVDRFLFEKMRGLAPEAGWLSEETADTEDRLSRERLIIVDPIDGTHAFTRGDERWAVSIALIESGRPVAGVVHAPAREETFTAARGHGAWLNGERLTIPARATLAGARVIAPRPLHARIAALPQNIAIAPRTPSLALRLVDIAAGRHDLVISSPNARDWDIAGADAILREAGVGLEEVEDGEITYNRSSSKRGMLVAAPKSLIEETRNIARTVSEGIDWS</sequence>
<feature type="binding site" evidence="2">
    <location>
        <position position="97"/>
    </location>
    <ligand>
        <name>Mg(2+)</name>
        <dbReference type="ChEBI" id="CHEBI:18420"/>
        <label>1</label>
        <note>catalytic</note>
    </ligand>
</feature>
<dbReference type="AlphaFoldDB" id="A0A6B8M0C7"/>
<dbReference type="KEGG" id="mpar:F7D14_12590"/>
<feature type="binding site" evidence="2">
    <location>
        <position position="214"/>
    </location>
    <ligand>
        <name>Mg(2+)</name>
        <dbReference type="ChEBI" id="CHEBI:18420"/>
        <label>1</label>
        <note>catalytic</note>
    </ligand>
</feature>
<dbReference type="SUPFAM" id="SSF56655">
    <property type="entry name" value="Carbohydrate phosphatase"/>
    <property type="match status" value="1"/>
</dbReference>
<dbReference type="PANTHER" id="PTHR20854:SF4">
    <property type="entry name" value="INOSITOL-1-MONOPHOSPHATASE-RELATED"/>
    <property type="match status" value="1"/>
</dbReference>
<evidence type="ECO:0000256" key="1">
    <source>
        <dbReference type="ARBA" id="ARBA00009759"/>
    </source>
</evidence>
<dbReference type="PANTHER" id="PTHR20854">
    <property type="entry name" value="INOSITOL MONOPHOSPHATASE"/>
    <property type="match status" value="1"/>
</dbReference>
<reference evidence="3 4" key="1">
    <citation type="submission" date="2019-09" db="EMBL/GenBank/DDBJ databases">
        <title>Isolation and complete genome sequencing of Methylocystis species.</title>
        <authorList>
            <person name="Rumah B.L."/>
            <person name="Stead C.E."/>
            <person name="Stevens B.C."/>
            <person name="Minton N.P."/>
            <person name="Grosse-Honebrink A."/>
            <person name="Zhang Y."/>
        </authorList>
    </citation>
    <scope>NUCLEOTIDE SEQUENCE [LARGE SCALE GENOMIC DNA]</scope>
    <source>
        <strain evidence="3 4">BRCS2</strain>
    </source>
</reference>
<keyword evidence="2" id="KW-0460">Magnesium</keyword>
<comment type="cofactor">
    <cofactor evidence="2">
        <name>Mg(2+)</name>
        <dbReference type="ChEBI" id="CHEBI:18420"/>
    </cofactor>
</comment>
<evidence type="ECO:0000256" key="2">
    <source>
        <dbReference type="PIRSR" id="PIRSR600760-2"/>
    </source>
</evidence>
<gene>
    <name evidence="3" type="ORF">F7D14_12590</name>
</gene>
<dbReference type="GO" id="GO:0008934">
    <property type="term" value="F:inositol monophosphate 1-phosphatase activity"/>
    <property type="evidence" value="ECO:0007669"/>
    <property type="project" value="TreeGrafter"/>
</dbReference>
<feature type="binding site" evidence="2">
    <location>
        <position position="94"/>
    </location>
    <ligand>
        <name>Mg(2+)</name>
        <dbReference type="ChEBI" id="CHEBI:18420"/>
        <label>1</label>
        <note>catalytic</note>
    </ligand>
</feature>
<evidence type="ECO:0000313" key="3">
    <source>
        <dbReference type="EMBL" id="QGM98227.1"/>
    </source>
</evidence>
<name>A0A6B8M0C7_9HYPH</name>
<dbReference type="Pfam" id="PF00459">
    <property type="entry name" value="Inositol_P"/>
    <property type="match status" value="1"/>
</dbReference>
<dbReference type="Proteomes" id="UP000422569">
    <property type="component" value="Chromosome"/>
</dbReference>
<dbReference type="EMBL" id="CP044331">
    <property type="protein sequence ID" value="QGM98227.1"/>
    <property type="molecule type" value="Genomic_DNA"/>
</dbReference>
<evidence type="ECO:0000313" key="4">
    <source>
        <dbReference type="Proteomes" id="UP000422569"/>
    </source>
</evidence>
<accession>A0A6B8M0C7</accession>
<dbReference type="GO" id="GO:0046872">
    <property type="term" value="F:metal ion binding"/>
    <property type="evidence" value="ECO:0007669"/>
    <property type="project" value="UniProtKB-KW"/>
</dbReference>
<dbReference type="CDD" id="cd01638">
    <property type="entry name" value="CysQ"/>
    <property type="match status" value="1"/>
</dbReference>
<feature type="binding site" evidence="2">
    <location>
        <position position="76"/>
    </location>
    <ligand>
        <name>Mg(2+)</name>
        <dbReference type="ChEBI" id="CHEBI:18420"/>
        <label>1</label>
        <note>catalytic</note>
    </ligand>
</feature>
<dbReference type="PRINTS" id="PR00377">
    <property type="entry name" value="IMPHPHTASES"/>
</dbReference>
<protein>
    <submittedName>
        <fullName evidence="3">3'(2'),5'-bisphosphate nucleotidase CysQ</fullName>
    </submittedName>
</protein>
<dbReference type="Gene3D" id="3.30.540.10">
    <property type="entry name" value="Fructose-1,6-Bisphosphatase, subunit A, domain 1"/>
    <property type="match status" value="1"/>
</dbReference>
<comment type="similarity">
    <text evidence="1">Belongs to the inositol monophosphatase superfamily.</text>
</comment>
<dbReference type="RefSeq" id="WP_016918021.1">
    <property type="nucleotide sequence ID" value="NZ_CP044331.1"/>
</dbReference>
<dbReference type="Gene3D" id="3.40.190.80">
    <property type="match status" value="1"/>
</dbReference>
<dbReference type="InterPro" id="IPR000760">
    <property type="entry name" value="Inositol_monophosphatase-like"/>
</dbReference>
<keyword evidence="2" id="KW-0479">Metal-binding</keyword>
<feature type="binding site" evidence="2">
    <location>
        <position position="96"/>
    </location>
    <ligand>
        <name>Mg(2+)</name>
        <dbReference type="ChEBI" id="CHEBI:18420"/>
        <label>1</label>
        <note>catalytic</note>
    </ligand>
</feature>
<proteinExistence type="inferred from homology"/>
<dbReference type="GO" id="GO:0006020">
    <property type="term" value="P:inositol metabolic process"/>
    <property type="evidence" value="ECO:0007669"/>
    <property type="project" value="TreeGrafter"/>
</dbReference>
<organism evidence="3 4">
    <name type="scientific">Methylocystis parvus</name>
    <dbReference type="NCBI Taxonomy" id="134"/>
    <lineage>
        <taxon>Bacteria</taxon>
        <taxon>Pseudomonadati</taxon>
        <taxon>Pseudomonadota</taxon>
        <taxon>Alphaproteobacteria</taxon>
        <taxon>Hyphomicrobiales</taxon>
        <taxon>Methylocystaceae</taxon>
        <taxon>Methylocystis</taxon>
    </lineage>
</organism>
<keyword evidence="4" id="KW-1185">Reference proteome</keyword>